<organism evidence="1 2">
    <name type="scientific">Brachionus plicatilis</name>
    <name type="common">Marine rotifer</name>
    <name type="synonym">Brachionus muelleri</name>
    <dbReference type="NCBI Taxonomy" id="10195"/>
    <lineage>
        <taxon>Eukaryota</taxon>
        <taxon>Metazoa</taxon>
        <taxon>Spiralia</taxon>
        <taxon>Gnathifera</taxon>
        <taxon>Rotifera</taxon>
        <taxon>Eurotatoria</taxon>
        <taxon>Monogononta</taxon>
        <taxon>Pseudotrocha</taxon>
        <taxon>Ploima</taxon>
        <taxon>Brachionidae</taxon>
        <taxon>Brachionus</taxon>
    </lineage>
</organism>
<gene>
    <name evidence="1" type="ORF">BpHYR1_018957</name>
</gene>
<name>A0A3M7QMM3_BRAPC</name>
<dbReference type="Proteomes" id="UP000276133">
    <property type="component" value="Unassembled WGS sequence"/>
</dbReference>
<protein>
    <submittedName>
        <fullName evidence="1">Uncharacterized protein</fullName>
    </submittedName>
</protein>
<dbReference type="EMBL" id="REGN01005631">
    <property type="protein sequence ID" value="RNA12697.1"/>
    <property type="molecule type" value="Genomic_DNA"/>
</dbReference>
<dbReference type="AlphaFoldDB" id="A0A3M7QMM3"/>
<keyword evidence="2" id="KW-1185">Reference proteome</keyword>
<evidence type="ECO:0000313" key="1">
    <source>
        <dbReference type="EMBL" id="RNA12697.1"/>
    </source>
</evidence>
<evidence type="ECO:0000313" key="2">
    <source>
        <dbReference type="Proteomes" id="UP000276133"/>
    </source>
</evidence>
<comment type="caution">
    <text evidence="1">The sequence shown here is derived from an EMBL/GenBank/DDBJ whole genome shotgun (WGS) entry which is preliminary data.</text>
</comment>
<reference evidence="1 2" key="1">
    <citation type="journal article" date="2018" name="Sci. Rep.">
        <title>Genomic signatures of local adaptation to the degree of environmental predictability in rotifers.</title>
        <authorList>
            <person name="Franch-Gras L."/>
            <person name="Hahn C."/>
            <person name="Garcia-Roger E.M."/>
            <person name="Carmona M.J."/>
            <person name="Serra M."/>
            <person name="Gomez A."/>
        </authorList>
    </citation>
    <scope>NUCLEOTIDE SEQUENCE [LARGE SCALE GENOMIC DNA]</scope>
    <source>
        <strain evidence="1">HYR1</strain>
    </source>
</reference>
<sequence length="117" mass="13480">MLCWLLFIDLSDLFSSFFLRTYIVGCVVLPLTGPCQFRFALLREDEVRFVSSSKSANVLYFLVYFGQKYLFIAKRLRSKYVNLRSSRQVAQSHISDGGNFDFGCVITFNQLILPSPK</sequence>
<accession>A0A3M7QMM3</accession>
<proteinExistence type="predicted"/>